<protein>
    <submittedName>
        <fullName evidence="3">AtpZ/AtpI family protein</fullName>
    </submittedName>
</protein>
<feature type="region of interest" description="Disordered" evidence="1">
    <location>
        <begin position="51"/>
        <end position="81"/>
    </location>
</feature>
<reference evidence="3 4" key="2">
    <citation type="submission" date="2019-01" db="EMBL/GenBank/DDBJ databases">
        <title>Tautonia sociabilis, a novel thermotolerant planctomycete of Isosphaeraceae family, isolated from a 4000 m deep subterranean habitat.</title>
        <authorList>
            <person name="Kovaleva O.L."/>
            <person name="Elcheninov A.G."/>
            <person name="Van Heerden E."/>
            <person name="Toshchakov S.V."/>
            <person name="Novikov A."/>
            <person name="Bonch-Osmolovskaya E.A."/>
            <person name="Kublanov I.V."/>
        </authorList>
    </citation>
    <scope>NUCLEOTIDE SEQUENCE [LARGE SCALE GENOMIC DNA]</scope>
    <source>
        <strain evidence="3 4">GM2012</strain>
    </source>
</reference>
<evidence type="ECO:0000256" key="1">
    <source>
        <dbReference type="SAM" id="MobiDB-lite"/>
    </source>
</evidence>
<dbReference type="Proteomes" id="UP000280296">
    <property type="component" value="Unassembled WGS sequence"/>
</dbReference>
<keyword evidence="2" id="KW-1133">Transmembrane helix</keyword>
<comment type="caution">
    <text evidence="3">The sequence shown here is derived from an EMBL/GenBank/DDBJ whole genome shotgun (WGS) entry which is preliminary data.</text>
</comment>
<name>A0A432MPX1_9BACT</name>
<gene>
    <name evidence="3" type="ORF">TsocGM_01720</name>
</gene>
<dbReference type="EMBL" id="RYZH01000002">
    <property type="protein sequence ID" value="RUL89514.1"/>
    <property type="molecule type" value="Genomic_DNA"/>
</dbReference>
<feature type="region of interest" description="Disordered" evidence="1">
    <location>
        <begin position="1"/>
        <end position="22"/>
    </location>
</feature>
<keyword evidence="2" id="KW-0472">Membrane</keyword>
<evidence type="ECO:0000313" key="4">
    <source>
        <dbReference type="Proteomes" id="UP000280296"/>
    </source>
</evidence>
<feature type="transmembrane region" description="Helical" evidence="2">
    <location>
        <begin position="121"/>
        <end position="142"/>
    </location>
</feature>
<dbReference type="InterPro" id="IPR032820">
    <property type="entry name" value="ATPase_put"/>
</dbReference>
<keyword evidence="2" id="KW-0812">Transmembrane</keyword>
<organism evidence="3 4">
    <name type="scientific">Tautonia sociabilis</name>
    <dbReference type="NCBI Taxonomy" id="2080755"/>
    <lineage>
        <taxon>Bacteria</taxon>
        <taxon>Pseudomonadati</taxon>
        <taxon>Planctomycetota</taxon>
        <taxon>Planctomycetia</taxon>
        <taxon>Isosphaerales</taxon>
        <taxon>Isosphaeraceae</taxon>
        <taxon>Tautonia</taxon>
    </lineage>
</organism>
<dbReference type="AlphaFoldDB" id="A0A432MPX1"/>
<dbReference type="Pfam" id="PF09527">
    <property type="entry name" value="ATPase_gene1"/>
    <property type="match status" value="1"/>
</dbReference>
<keyword evidence="4" id="KW-1185">Reference proteome</keyword>
<evidence type="ECO:0000313" key="3">
    <source>
        <dbReference type="EMBL" id="RUL89514.1"/>
    </source>
</evidence>
<evidence type="ECO:0000256" key="2">
    <source>
        <dbReference type="SAM" id="Phobius"/>
    </source>
</evidence>
<accession>A0A432MPX1</accession>
<sequence>MRDSRAGGRERGVSPSVKNFSKSASGELTGAVAARYHLYVSRVARGPFRTSARFAPGRGAGHRRSPGRGGARDFIVPSPPPQSPLSVGIAWAYRVTALGLEFSVPPLLGFLLDRRWESTPVATLVGACLGFAAGLVHLIQLATPGRPGGPPR</sequence>
<feature type="compositionally biased region" description="Basic and acidic residues" evidence="1">
    <location>
        <begin position="1"/>
        <end position="12"/>
    </location>
</feature>
<proteinExistence type="predicted"/>
<reference evidence="3 4" key="1">
    <citation type="submission" date="2018-12" db="EMBL/GenBank/DDBJ databases">
        <authorList>
            <person name="Toschakov S.V."/>
        </authorList>
    </citation>
    <scope>NUCLEOTIDE SEQUENCE [LARGE SCALE GENOMIC DNA]</scope>
    <source>
        <strain evidence="3 4">GM2012</strain>
    </source>
</reference>